<dbReference type="Pfam" id="PF00560">
    <property type="entry name" value="LRR_1"/>
    <property type="match status" value="1"/>
</dbReference>
<evidence type="ECO:0000313" key="3">
    <source>
        <dbReference type="Proteomes" id="UP000011087"/>
    </source>
</evidence>
<dbReference type="STRING" id="905079.L1JBA4"/>
<dbReference type="PaxDb" id="55529-EKX45786"/>
<reference evidence="3" key="2">
    <citation type="submission" date="2012-11" db="EMBL/GenBank/DDBJ databases">
        <authorList>
            <person name="Kuo A."/>
            <person name="Curtis B.A."/>
            <person name="Tanifuji G."/>
            <person name="Burki F."/>
            <person name="Gruber A."/>
            <person name="Irimia M."/>
            <person name="Maruyama S."/>
            <person name="Arias M.C."/>
            <person name="Ball S.G."/>
            <person name="Gile G.H."/>
            <person name="Hirakawa Y."/>
            <person name="Hopkins J.F."/>
            <person name="Rensing S.A."/>
            <person name="Schmutz J."/>
            <person name="Symeonidi A."/>
            <person name="Elias M."/>
            <person name="Eveleigh R.J."/>
            <person name="Herman E.K."/>
            <person name="Klute M.J."/>
            <person name="Nakayama T."/>
            <person name="Obornik M."/>
            <person name="Reyes-Prieto A."/>
            <person name="Armbrust E.V."/>
            <person name="Aves S.J."/>
            <person name="Beiko R.G."/>
            <person name="Coutinho P."/>
            <person name="Dacks J.B."/>
            <person name="Durnford D.G."/>
            <person name="Fast N.M."/>
            <person name="Green B.R."/>
            <person name="Grisdale C."/>
            <person name="Hempe F."/>
            <person name="Henrissat B."/>
            <person name="Hoppner M.P."/>
            <person name="Ishida K.-I."/>
            <person name="Kim E."/>
            <person name="Koreny L."/>
            <person name="Kroth P.G."/>
            <person name="Liu Y."/>
            <person name="Malik S.-B."/>
            <person name="Maier U.G."/>
            <person name="McRose D."/>
            <person name="Mock T."/>
            <person name="Neilson J.A."/>
            <person name="Onodera N.T."/>
            <person name="Poole A.M."/>
            <person name="Pritham E.J."/>
            <person name="Richards T.A."/>
            <person name="Rocap G."/>
            <person name="Roy S.W."/>
            <person name="Sarai C."/>
            <person name="Schaack S."/>
            <person name="Shirato S."/>
            <person name="Slamovits C.H."/>
            <person name="Spencer D.F."/>
            <person name="Suzuki S."/>
            <person name="Worden A.Z."/>
            <person name="Zauner S."/>
            <person name="Barry K."/>
            <person name="Bell C."/>
            <person name="Bharti A.K."/>
            <person name="Crow J.A."/>
            <person name="Grimwood J."/>
            <person name="Kramer R."/>
            <person name="Lindquist E."/>
            <person name="Lucas S."/>
            <person name="Salamov A."/>
            <person name="McFadden G.I."/>
            <person name="Lane C.E."/>
            <person name="Keeling P.J."/>
            <person name="Gray M.W."/>
            <person name="Grigoriev I.V."/>
            <person name="Archibald J.M."/>
        </authorList>
    </citation>
    <scope>NUCLEOTIDE SEQUENCE</scope>
    <source>
        <strain evidence="3">CCMP2712</strain>
    </source>
</reference>
<evidence type="ECO:0000313" key="1">
    <source>
        <dbReference type="EMBL" id="EKX45786.1"/>
    </source>
</evidence>
<feature type="non-terminal residue" evidence="1">
    <location>
        <position position="1"/>
    </location>
</feature>
<dbReference type="InterPro" id="IPR046959">
    <property type="entry name" value="PRK1-6/SRF4-like"/>
</dbReference>
<gene>
    <name evidence="1" type="ORF">GUITHDRAFT_152567</name>
</gene>
<dbReference type="EnsemblProtists" id="EKX45786">
    <property type="protein sequence ID" value="EKX45786"/>
    <property type="gene ID" value="GUITHDRAFT_152567"/>
</dbReference>
<accession>L1JBA4</accession>
<dbReference type="PANTHER" id="PTHR48007">
    <property type="entry name" value="LEUCINE-RICH REPEAT RECEPTOR-LIKE PROTEIN KINASE PXC1"/>
    <property type="match status" value="1"/>
</dbReference>
<keyword evidence="3" id="KW-1185">Reference proteome</keyword>
<dbReference type="SUPFAM" id="SSF52058">
    <property type="entry name" value="L domain-like"/>
    <property type="match status" value="1"/>
</dbReference>
<dbReference type="Gene3D" id="3.80.10.10">
    <property type="entry name" value="Ribonuclease Inhibitor"/>
    <property type="match status" value="1"/>
</dbReference>
<dbReference type="EMBL" id="JH992997">
    <property type="protein sequence ID" value="EKX45786.1"/>
    <property type="molecule type" value="Genomic_DNA"/>
</dbReference>
<reference evidence="1 3" key="1">
    <citation type="journal article" date="2012" name="Nature">
        <title>Algal genomes reveal evolutionary mosaicism and the fate of nucleomorphs.</title>
        <authorList>
            <consortium name="DOE Joint Genome Institute"/>
            <person name="Curtis B.A."/>
            <person name="Tanifuji G."/>
            <person name="Burki F."/>
            <person name="Gruber A."/>
            <person name="Irimia M."/>
            <person name="Maruyama S."/>
            <person name="Arias M.C."/>
            <person name="Ball S.G."/>
            <person name="Gile G.H."/>
            <person name="Hirakawa Y."/>
            <person name="Hopkins J.F."/>
            <person name="Kuo A."/>
            <person name="Rensing S.A."/>
            <person name="Schmutz J."/>
            <person name="Symeonidi A."/>
            <person name="Elias M."/>
            <person name="Eveleigh R.J."/>
            <person name="Herman E.K."/>
            <person name="Klute M.J."/>
            <person name="Nakayama T."/>
            <person name="Obornik M."/>
            <person name="Reyes-Prieto A."/>
            <person name="Armbrust E.V."/>
            <person name="Aves S.J."/>
            <person name="Beiko R.G."/>
            <person name="Coutinho P."/>
            <person name="Dacks J.B."/>
            <person name="Durnford D.G."/>
            <person name="Fast N.M."/>
            <person name="Green B.R."/>
            <person name="Grisdale C.J."/>
            <person name="Hempel F."/>
            <person name="Henrissat B."/>
            <person name="Hoppner M.P."/>
            <person name="Ishida K."/>
            <person name="Kim E."/>
            <person name="Koreny L."/>
            <person name="Kroth P.G."/>
            <person name="Liu Y."/>
            <person name="Malik S.B."/>
            <person name="Maier U.G."/>
            <person name="McRose D."/>
            <person name="Mock T."/>
            <person name="Neilson J.A."/>
            <person name="Onodera N.T."/>
            <person name="Poole A.M."/>
            <person name="Pritham E.J."/>
            <person name="Richards T.A."/>
            <person name="Rocap G."/>
            <person name="Roy S.W."/>
            <person name="Sarai C."/>
            <person name="Schaack S."/>
            <person name="Shirato S."/>
            <person name="Slamovits C.H."/>
            <person name="Spencer D.F."/>
            <person name="Suzuki S."/>
            <person name="Worden A.Z."/>
            <person name="Zauner S."/>
            <person name="Barry K."/>
            <person name="Bell C."/>
            <person name="Bharti A.K."/>
            <person name="Crow J.A."/>
            <person name="Grimwood J."/>
            <person name="Kramer R."/>
            <person name="Lindquist E."/>
            <person name="Lucas S."/>
            <person name="Salamov A."/>
            <person name="McFadden G.I."/>
            <person name="Lane C.E."/>
            <person name="Keeling P.J."/>
            <person name="Gray M.W."/>
            <person name="Grigoriev I.V."/>
            <person name="Archibald J.M."/>
        </authorList>
    </citation>
    <scope>NUCLEOTIDE SEQUENCE</scope>
    <source>
        <strain evidence="1 3">CCMP2712</strain>
    </source>
</reference>
<dbReference type="InterPro" id="IPR001611">
    <property type="entry name" value="Leu-rich_rpt"/>
</dbReference>
<dbReference type="Proteomes" id="UP000011087">
    <property type="component" value="Unassembled WGS sequence"/>
</dbReference>
<feature type="non-terminal residue" evidence="1">
    <location>
        <position position="109"/>
    </location>
</feature>
<dbReference type="InterPro" id="IPR032675">
    <property type="entry name" value="LRR_dom_sf"/>
</dbReference>
<dbReference type="OMA" id="RNCHIPR"/>
<sequence>MFALQSLSLDHNLLTGTIPDAIGELTSLTMLDLGWNRLHGPLPNITRLTGLSRLYLDHNYLNGTVEELSELTRLEEVDISNNDFEGDLQAPLLGLPLLQSAYFHANPKA</sequence>
<dbReference type="HOGENOM" id="CLU_2190845_0_0_1"/>
<dbReference type="PANTHER" id="PTHR48007:SF4">
    <property type="entry name" value="LEUCINE-RICH REPEAT RECEPTOR-LIKE PROTEIN KINASE PXC1"/>
    <property type="match status" value="1"/>
</dbReference>
<dbReference type="GeneID" id="17302421"/>
<name>L1JBA4_GUITC</name>
<dbReference type="Pfam" id="PF13855">
    <property type="entry name" value="LRR_8"/>
    <property type="match status" value="1"/>
</dbReference>
<proteinExistence type="predicted"/>
<reference evidence="2" key="3">
    <citation type="submission" date="2015-06" db="UniProtKB">
        <authorList>
            <consortium name="EnsemblProtists"/>
        </authorList>
    </citation>
    <scope>IDENTIFICATION</scope>
</reference>
<dbReference type="RefSeq" id="XP_005832766.1">
    <property type="nucleotide sequence ID" value="XM_005832709.1"/>
</dbReference>
<organism evidence="1">
    <name type="scientific">Guillardia theta (strain CCMP2712)</name>
    <name type="common">Cryptophyte</name>
    <dbReference type="NCBI Taxonomy" id="905079"/>
    <lineage>
        <taxon>Eukaryota</taxon>
        <taxon>Cryptophyceae</taxon>
        <taxon>Pyrenomonadales</taxon>
        <taxon>Geminigeraceae</taxon>
        <taxon>Guillardia</taxon>
    </lineage>
</organism>
<dbReference type="KEGG" id="gtt:GUITHDRAFT_152567"/>
<evidence type="ECO:0000313" key="2">
    <source>
        <dbReference type="EnsemblProtists" id="EKX45786"/>
    </source>
</evidence>
<dbReference type="OrthoDB" id="406235at2759"/>
<protein>
    <submittedName>
        <fullName evidence="1 2">Uncharacterized protein</fullName>
    </submittedName>
</protein>
<dbReference type="AlphaFoldDB" id="L1JBA4"/>